<comment type="caution">
    <text evidence="2">The sequence shown here is derived from an EMBL/GenBank/DDBJ whole genome shotgun (WGS) entry which is preliminary data.</text>
</comment>
<evidence type="ECO:0000313" key="2">
    <source>
        <dbReference type="EMBL" id="KAL3687201.1"/>
    </source>
</evidence>
<evidence type="ECO:0000313" key="3">
    <source>
        <dbReference type="Proteomes" id="UP001633002"/>
    </source>
</evidence>
<dbReference type="Proteomes" id="UP001633002">
    <property type="component" value="Unassembled WGS sequence"/>
</dbReference>
<feature type="compositionally biased region" description="Basic and acidic residues" evidence="1">
    <location>
        <begin position="347"/>
        <end position="357"/>
    </location>
</feature>
<keyword evidence="3" id="KW-1185">Reference proteome</keyword>
<reference evidence="2 3" key="1">
    <citation type="submission" date="2024-09" db="EMBL/GenBank/DDBJ databases">
        <title>Chromosome-scale assembly of Riccia sorocarpa.</title>
        <authorList>
            <person name="Paukszto L."/>
        </authorList>
    </citation>
    <scope>NUCLEOTIDE SEQUENCE [LARGE SCALE GENOMIC DNA]</scope>
    <source>
        <strain evidence="2">LP-2024</strain>
        <tissue evidence="2">Aerial parts of the thallus</tissue>
    </source>
</reference>
<accession>A0ABD3H8M5</accession>
<evidence type="ECO:0000256" key="1">
    <source>
        <dbReference type="SAM" id="MobiDB-lite"/>
    </source>
</evidence>
<feature type="region of interest" description="Disordered" evidence="1">
    <location>
        <begin position="331"/>
        <end position="376"/>
    </location>
</feature>
<dbReference type="EMBL" id="JBJQOH010000004">
    <property type="protein sequence ID" value="KAL3687201.1"/>
    <property type="molecule type" value="Genomic_DNA"/>
</dbReference>
<dbReference type="AlphaFoldDB" id="A0ABD3H8M5"/>
<organism evidence="2 3">
    <name type="scientific">Riccia sorocarpa</name>
    <dbReference type="NCBI Taxonomy" id="122646"/>
    <lineage>
        <taxon>Eukaryota</taxon>
        <taxon>Viridiplantae</taxon>
        <taxon>Streptophyta</taxon>
        <taxon>Embryophyta</taxon>
        <taxon>Marchantiophyta</taxon>
        <taxon>Marchantiopsida</taxon>
        <taxon>Marchantiidae</taxon>
        <taxon>Marchantiales</taxon>
        <taxon>Ricciaceae</taxon>
        <taxon>Riccia</taxon>
    </lineage>
</organism>
<gene>
    <name evidence="2" type="ORF">R1sor_013510</name>
</gene>
<name>A0ABD3H8M5_9MARC</name>
<sequence length="376" mass="43593">MEKHTIGIFAARPPPYEQTSPSGKVDPWGSELPLHIDWKALRQLFKKYWIFTLRDLVNGQGQLRLIPGLGSWLDLHGDTKHHMQQVLSWISKGTMADTPIDCSSGWFWNMPHEKIRSWKLTTTNWKRILSQDAPPRDDIGTRWRDSGDSTTWNSRWKALRKCKQSERQKTWIWRLLRRGFFTESRAEKMGLSDGCCSRCQGQSETFEHLFWGYPNVRSRWLTWSLGANRMGMSLTLSTTLLELLDNAISLQDLHPGWFAIVTVGTHQTWRERNLQKFQIKRTMMPAKLIVKEAIKELSARGDVRSQDHPLLRREISKLELIFGPRDAWTYLSSDDDDEDQGVAAPDTRTEGERDPPYRGHPGVNEGEDERPLDQLS</sequence>
<proteinExistence type="predicted"/>
<protein>
    <recommendedName>
        <fullName evidence="4">Reverse transcriptase zinc-binding domain-containing protein</fullName>
    </recommendedName>
</protein>
<evidence type="ECO:0008006" key="4">
    <source>
        <dbReference type="Google" id="ProtNLM"/>
    </source>
</evidence>